<dbReference type="Pfam" id="PF11848">
    <property type="entry name" value="DUF3368"/>
    <property type="match status" value="1"/>
</dbReference>
<dbReference type="PANTHER" id="PTHR39550:SF1">
    <property type="entry name" value="SLL0658 PROTEIN"/>
    <property type="match status" value="1"/>
</dbReference>
<proteinExistence type="predicted"/>
<organism evidence="1 2">
    <name type="scientific">Anabaena lutea FACHB-196</name>
    <dbReference type="NCBI Taxonomy" id="2692881"/>
    <lineage>
        <taxon>Bacteria</taxon>
        <taxon>Bacillati</taxon>
        <taxon>Cyanobacteriota</taxon>
        <taxon>Cyanophyceae</taxon>
        <taxon>Nostocales</taxon>
        <taxon>Nostocaceae</taxon>
        <taxon>Anabaena</taxon>
    </lineage>
</organism>
<keyword evidence="2" id="KW-1185">Reference proteome</keyword>
<evidence type="ECO:0000313" key="1">
    <source>
        <dbReference type="EMBL" id="MBD2569940.1"/>
    </source>
</evidence>
<sequence>MIIVSDTTPLSELAKVGQLNLLRDIFGKVIIPQEVYNEVTTGTHPAVNLVKSADWIEIIAVRNFKQLSNLKKATNLGAGECAAMILAEELASDQLLMDDLDARRVALSRNLKIIGTIGILLVAKQQGLIPAIKDVLDSLIAEGKHISSRLYQEALLAAQESGAFTTNFSFIVAQMP</sequence>
<dbReference type="Proteomes" id="UP000640531">
    <property type="component" value="Unassembled WGS sequence"/>
</dbReference>
<dbReference type="PANTHER" id="PTHR39550">
    <property type="entry name" value="SLL0658 PROTEIN"/>
    <property type="match status" value="1"/>
</dbReference>
<reference evidence="1 2" key="1">
    <citation type="journal article" date="2020" name="ISME J.">
        <title>Comparative genomics reveals insights into cyanobacterial evolution and habitat adaptation.</title>
        <authorList>
            <person name="Chen M.Y."/>
            <person name="Teng W.K."/>
            <person name="Zhao L."/>
            <person name="Hu C.X."/>
            <person name="Zhou Y.K."/>
            <person name="Han B.P."/>
            <person name="Song L.R."/>
            <person name="Shu W.S."/>
        </authorList>
    </citation>
    <scope>NUCLEOTIDE SEQUENCE [LARGE SCALE GENOMIC DNA]</scope>
    <source>
        <strain evidence="1 2">FACHB-196</strain>
    </source>
</reference>
<dbReference type="RefSeq" id="WP_190717194.1">
    <property type="nucleotide sequence ID" value="NZ_JACJST010000019.1"/>
</dbReference>
<accession>A0ABR8FJA0</accession>
<dbReference type="InterPro" id="IPR021799">
    <property type="entry name" value="PIN-like_prokaryotic"/>
</dbReference>
<comment type="caution">
    <text evidence="1">The sequence shown here is derived from an EMBL/GenBank/DDBJ whole genome shotgun (WGS) entry which is preliminary data.</text>
</comment>
<gene>
    <name evidence="1" type="ORF">H6G59_18970</name>
</gene>
<dbReference type="EMBL" id="JACJST010000019">
    <property type="protein sequence ID" value="MBD2569940.1"/>
    <property type="molecule type" value="Genomic_DNA"/>
</dbReference>
<protein>
    <submittedName>
        <fullName evidence="1">DUF3368 domain-containing protein</fullName>
    </submittedName>
</protein>
<name>A0ABR8FJA0_9NOST</name>
<evidence type="ECO:0000313" key="2">
    <source>
        <dbReference type="Proteomes" id="UP000640531"/>
    </source>
</evidence>